<dbReference type="GO" id="GO:0043856">
    <property type="term" value="F:anti-sigma factor antagonist activity"/>
    <property type="evidence" value="ECO:0007669"/>
    <property type="project" value="InterPro"/>
</dbReference>
<dbReference type="Proteomes" id="UP001139157">
    <property type="component" value="Unassembled WGS sequence"/>
</dbReference>
<proteinExistence type="inferred from homology"/>
<dbReference type="CDD" id="cd07043">
    <property type="entry name" value="STAS_anti-anti-sigma_factors"/>
    <property type="match status" value="1"/>
</dbReference>
<evidence type="ECO:0000256" key="1">
    <source>
        <dbReference type="ARBA" id="ARBA00009013"/>
    </source>
</evidence>
<dbReference type="EMBL" id="JAMRXG010000007">
    <property type="protein sequence ID" value="MCM6775392.1"/>
    <property type="molecule type" value="Genomic_DNA"/>
</dbReference>
<protein>
    <recommendedName>
        <fullName evidence="2">Anti-sigma factor antagonist</fullName>
    </recommendedName>
</protein>
<evidence type="ECO:0000313" key="4">
    <source>
        <dbReference type="EMBL" id="MCM6775392.1"/>
    </source>
</evidence>
<dbReference type="NCBIfam" id="TIGR00377">
    <property type="entry name" value="ant_ant_sig"/>
    <property type="match status" value="1"/>
</dbReference>
<accession>A0A9X2E6U6</accession>
<dbReference type="Pfam" id="PF01740">
    <property type="entry name" value="STAS"/>
    <property type="match status" value="1"/>
</dbReference>
<evidence type="ECO:0000259" key="3">
    <source>
        <dbReference type="PROSITE" id="PS50801"/>
    </source>
</evidence>
<keyword evidence="5" id="KW-1185">Reference proteome</keyword>
<gene>
    <name evidence="4" type="ORF">NDR86_18120</name>
</gene>
<dbReference type="PANTHER" id="PTHR33495">
    <property type="entry name" value="ANTI-SIGMA FACTOR ANTAGONIST TM_1081-RELATED-RELATED"/>
    <property type="match status" value="1"/>
</dbReference>
<feature type="domain" description="STAS" evidence="3">
    <location>
        <begin position="5"/>
        <end position="97"/>
    </location>
</feature>
<dbReference type="SUPFAM" id="SSF52091">
    <property type="entry name" value="SpoIIaa-like"/>
    <property type="match status" value="1"/>
</dbReference>
<dbReference type="InterPro" id="IPR003658">
    <property type="entry name" value="Anti-sigma_ant"/>
</dbReference>
<dbReference type="PROSITE" id="PS50801">
    <property type="entry name" value="STAS"/>
    <property type="match status" value="1"/>
</dbReference>
<organism evidence="4 5">
    <name type="scientific">Nocardia pulmonis</name>
    <dbReference type="NCBI Taxonomy" id="2951408"/>
    <lineage>
        <taxon>Bacteria</taxon>
        <taxon>Bacillati</taxon>
        <taxon>Actinomycetota</taxon>
        <taxon>Actinomycetes</taxon>
        <taxon>Mycobacteriales</taxon>
        <taxon>Nocardiaceae</taxon>
        <taxon>Nocardia</taxon>
    </lineage>
</organism>
<dbReference type="InterPro" id="IPR002645">
    <property type="entry name" value="STAS_dom"/>
</dbReference>
<comment type="similarity">
    <text evidence="1 2">Belongs to the anti-sigma-factor antagonist family.</text>
</comment>
<dbReference type="AlphaFoldDB" id="A0A9X2E6U6"/>
<evidence type="ECO:0000256" key="2">
    <source>
        <dbReference type="RuleBase" id="RU003749"/>
    </source>
</evidence>
<dbReference type="Gene3D" id="3.30.750.24">
    <property type="entry name" value="STAS domain"/>
    <property type="match status" value="1"/>
</dbReference>
<reference evidence="4" key="1">
    <citation type="submission" date="2022-06" db="EMBL/GenBank/DDBJ databases">
        <title>Novel species in genus nocardia.</title>
        <authorList>
            <person name="Li F."/>
        </authorList>
    </citation>
    <scope>NUCLEOTIDE SEQUENCE</scope>
    <source>
        <strain evidence="4">CDC141</strain>
    </source>
</reference>
<dbReference type="InterPro" id="IPR036513">
    <property type="entry name" value="STAS_dom_sf"/>
</dbReference>
<sequence>MTTPLEITVQHRDQAAVLAITGEIDMSNADRLRAALEAALLPDEQLVVDLTGVDYLDSSGLAVLLPQARRLRVLASAMLRKTLTVGGLTALTDVEFR</sequence>
<dbReference type="PANTHER" id="PTHR33495:SF2">
    <property type="entry name" value="ANTI-SIGMA FACTOR ANTAGONIST TM_1081-RELATED"/>
    <property type="match status" value="1"/>
</dbReference>
<evidence type="ECO:0000313" key="5">
    <source>
        <dbReference type="Proteomes" id="UP001139157"/>
    </source>
</evidence>
<dbReference type="RefSeq" id="WP_251913641.1">
    <property type="nucleotide sequence ID" value="NZ_JAMRXG010000007.1"/>
</dbReference>
<comment type="caution">
    <text evidence="4">The sequence shown here is derived from an EMBL/GenBank/DDBJ whole genome shotgun (WGS) entry which is preliminary data.</text>
</comment>
<name>A0A9X2E6U6_9NOCA</name>